<accession>A0ABS9BQ54</accession>
<sequence>MKENISTVADVSAFFKHLVEVESLNFHPDERFENYIHIDTGLPSYSKEEAELRNRMMERCFEVCEQAGTEIYSIGYEILISKLNPQT</sequence>
<dbReference type="RefSeq" id="WP_234859782.1">
    <property type="nucleotide sequence ID" value="NZ_JAKEVZ010000001.1"/>
</dbReference>
<keyword evidence="2" id="KW-1185">Reference proteome</keyword>
<reference evidence="1 2" key="1">
    <citation type="submission" date="2022-01" db="EMBL/GenBank/DDBJ databases">
        <title>Mariniradius saccharolyticus sp. nov., isolated from sediment of a river.</title>
        <authorList>
            <person name="Liu H."/>
        </authorList>
    </citation>
    <scope>NUCLEOTIDE SEQUENCE [LARGE SCALE GENOMIC DNA]</scope>
    <source>
        <strain evidence="1 2">RY-2</strain>
    </source>
</reference>
<proteinExistence type="predicted"/>
<comment type="caution">
    <text evidence="1">The sequence shown here is derived from an EMBL/GenBank/DDBJ whole genome shotgun (WGS) entry which is preliminary data.</text>
</comment>
<dbReference type="Proteomes" id="UP001201449">
    <property type="component" value="Unassembled WGS sequence"/>
</dbReference>
<evidence type="ECO:0000313" key="2">
    <source>
        <dbReference type="Proteomes" id="UP001201449"/>
    </source>
</evidence>
<name>A0ABS9BQ54_9BACT</name>
<protein>
    <submittedName>
        <fullName evidence="1">Uncharacterized protein</fullName>
    </submittedName>
</protein>
<gene>
    <name evidence="1" type="ORF">L0U89_00815</name>
</gene>
<evidence type="ECO:0000313" key="1">
    <source>
        <dbReference type="EMBL" id="MCF1749595.1"/>
    </source>
</evidence>
<dbReference type="EMBL" id="JAKEVZ010000001">
    <property type="protein sequence ID" value="MCF1749595.1"/>
    <property type="molecule type" value="Genomic_DNA"/>
</dbReference>
<organism evidence="1 2">
    <name type="scientific">Mariniradius sediminis</name>
    <dbReference type="NCBI Taxonomy" id="2909237"/>
    <lineage>
        <taxon>Bacteria</taxon>
        <taxon>Pseudomonadati</taxon>
        <taxon>Bacteroidota</taxon>
        <taxon>Cytophagia</taxon>
        <taxon>Cytophagales</taxon>
        <taxon>Cyclobacteriaceae</taxon>
        <taxon>Mariniradius</taxon>
    </lineage>
</organism>